<dbReference type="Gene3D" id="3.40.50.720">
    <property type="entry name" value="NAD(P)-binding Rossmann-like Domain"/>
    <property type="match status" value="1"/>
</dbReference>
<evidence type="ECO:0000256" key="1">
    <source>
        <dbReference type="ARBA" id="ARBA00023002"/>
    </source>
</evidence>
<dbReference type="GO" id="GO:0000166">
    <property type="term" value="F:nucleotide binding"/>
    <property type="evidence" value="ECO:0007669"/>
    <property type="project" value="InterPro"/>
</dbReference>
<dbReference type="PANTHER" id="PTHR43818">
    <property type="entry name" value="BCDNA.GH03377"/>
    <property type="match status" value="1"/>
</dbReference>
<feature type="domain" description="GFO/IDH/MocA-like oxidoreductase" evidence="3">
    <location>
        <begin position="134"/>
        <end position="259"/>
    </location>
</feature>
<evidence type="ECO:0000259" key="2">
    <source>
        <dbReference type="Pfam" id="PF01408"/>
    </source>
</evidence>
<dbReference type="InterPro" id="IPR050463">
    <property type="entry name" value="Gfo/Idh/MocA_oxidrdct_glycsds"/>
</dbReference>
<dbReference type="SUPFAM" id="SSF55347">
    <property type="entry name" value="Glyceraldehyde-3-phosphate dehydrogenase-like, C-terminal domain"/>
    <property type="match status" value="1"/>
</dbReference>
<dbReference type="GO" id="GO:0016491">
    <property type="term" value="F:oxidoreductase activity"/>
    <property type="evidence" value="ECO:0007669"/>
    <property type="project" value="UniProtKB-KW"/>
</dbReference>
<dbReference type="InterPro" id="IPR036291">
    <property type="entry name" value="NAD(P)-bd_dom_sf"/>
</dbReference>
<dbReference type="SUPFAM" id="SSF51735">
    <property type="entry name" value="NAD(P)-binding Rossmann-fold domains"/>
    <property type="match status" value="1"/>
</dbReference>
<dbReference type="InterPro" id="IPR055170">
    <property type="entry name" value="GFO_IDH_MocA-like_dom"/>
</dbReference>
<accession>A0A6B0Z054</accession>
<evidence type="ECO:0000313" key="4">
    <source>
        <dbReference type="EMBL" id="MXY95028.1"/>
    </source>
</evidence>
<comment type="caution">
    <text evidence="4">The sequence shown here is derived from an EMBL/GenBank/DDBJ whole genome shotgun (WGS) entry which is preliminary data.</text>
</comment>
<feature type="domain" description="Gfo/Idh/MocA-like oxidoreductase N-terminal" evidence="2">
    <location>
        <begin position="5"/>
        <end position="121"/>
    </location>
</feature>
<dbReference type="InterPro" id="IPR000683">
    <property type="entry name" value="Gfo/Idh/MocA-like_OxRdtase_N"/>
</dbReference>
<name>A0A6B0Z054_9CHLR</name>
<dbReference type="Gene3D" id="3.30.360.10">
    <property type="entry name" value="Dihydrodipicolinate Reductase, domain 2"/>
    <property type="match status" value="1"/>
</dbReference>
<dbReference type="PANTHER" id="PTHR43818:SF11">
    <property type="entry name" value="BCDNA.GH03377"/>
    <property type="match status" value="1"/>
</dbReference>
<evidence type="ECO:0000259" key="3">
    <source>
        <dbReference type="Pfam" id="PF22725"/>
    </source>
</evidence>
<dbReference type="EMBL" id="VXRG01000132">
    <property type="protein sequence ID" value="MXY95028.1"/>
    <property type="molecule type" value="Genomic_DNA"/>
</dbReference>
<proteinExistence type="predicted"/>
<protein>
    <submittedName>
        <fullName evidence="4">Gfo/Idh/MocA family oxidoreductase</fullName>
    </submittedName>
</protein>
<dbReference type="Pfam" id="PF22725">
    <property type="entry name" value="GFO_IDH_MocA_C3"/>
    <property type="match status" value="1"/>
</dbReference>
<reference evidence="4" key="1">
    <citation type="submission" date="2019-09" db="EMBL/GenBank/DDBJ databases">
        <title>Characterisation of the sponge microbiome using genome-centric metagenomics.</title>
        <authorList>
            <person name="Engelberts J.P."/>
            <person name="Robbins S.J."/>
            <person name="De Goeij J.M."/>
            <person name="Aranda M."/>
            <person name="Bell S.C."/>
            <person name="Webster N.S."/>
        </authorList>
    </citation>
    <scope>NUCLEOTIDE SEQUENCE</scope>
    <source>
        <strain evidence="4">SB0664_bin_27</strain>
    </source>
</reference>
<organism evidence="4">
    <name type="scientific">Caldilineaceae bacterium SB0664_bin_27</name>
    <dbReference type="NCBI Taxonomy" id="2605260"/>
    <lineage>
        <taxon>Bacteria</taxon>
        <taxon>Bacillati</taxon>
        <taxon>Chloroflexota</taxon>
        <taxon>Caldilineae</taxon>
        <taxon>Caldilineales</taxon>
        <taxon>Caldilineaceae</taxon>
    </lineage>
</organism>
<gene>
    <name evidence="4" type="ORF">F4Y42_16430</name>
</gene>
<sequence>MANEIKVAFSGARRAGSFFKAFQTHPETEIVALCDPYAPTLEASGKATGVTQLYSVFETMLDEARPDAVVVSSPMHYHAPQAIAALQRGIHVLSEVTAAVSLDESRWLVDACNRSDAIYMMAENYMYMKPNVLVRALVEAGLFGETYYAEGEYLHELSVLHHLPDGSPTWRYYWQVGVNGSTYPTHSLGPCLMWIRERPERISCIGTGIWTDPEHAMEDTVLLLCKTASEKLMRIRVDMLSKRPHAMTNYTLQGTKGAYESRRRPGEGDWIWLEDFCDDPDVWVPLETFEAEYMPEIWRDPPEEAVRAGHGGGDYFEVMDFVDSVQGRKPPPIDIHAAMDMTLPGLVSQESIRQGGEWMEVPNSRAW</sequence>
<dbReference type="AlphaFoldDB" id="A0A6B0Z054"/>
<dbReference type="GO" id="GO:0016798">
    <property type="term" value="F:hydrolase activity, acting on glycosyl bonds"/>
    <property type="evidence" value="ECO:0007669"/>
    <property type="project" value="UniProtKB-KW"/>
</dbReference>
<keyword evidence="1" id="KW-0560">Oxidoreductase</keyword>
<dbReference type="Pfam" id="PF01408">
    <property type="entry name" value="GFO_IDH_MocA"/>
    <property type="match status" value="1"/>
</dbReference>